<sequence length="270" mass="31328">MFFGWFKNRRRRRWLAEREPATWEKWLLANVWHYQHLDSKQQRKMREFVKVCFHEKDWVGGRDFSVTDEMRVTIAGQAALLTLGFGEGFYFDRLHTIIVYPSSYQNEPTSREHLLIPSSSDPVFGGAARSGEAWTGGPIVLSWDRLLAEAQNPRSRTNLVLHEFAHHMDGLDGNADGAPPLTSYEIEKEWFRVISDEYHELRRSSKQGTYTLLDKYGAKNQAEFFAVATECFFTRPHHLHDDSLELFGMLETLFGQDPRTWIPQSANSPS</sequence>
<dbReference type="SUPFAM" id="SSF55486">
    <property type="entry name" value="Metalloproteases ('zincins'), catalytic domain"/>
    <property type="match status" value="1"/>
</dbReference>
<dbReference type="Gene3D" id="3.40.390.10">
    <property type="entry name" value="Collagenase (Catalytic Domain)"/>
    <property type="match status" value="1"/>
</dbReference>
<dbReference type="Gene3D" id="1.10.472.150">
    <property type="entry name" value="Glucose-regulated metallo-peptidase M90, N-terminal domain"/>
    <property type="match status" value="1"/>
</dbReference>
<dbReference type="InterPro" id="IPR042252">
    <property type="entry name" value="MtfA_N"/>
</dbReference>
<keyword evidence="2" id="KW-1185">Reference proteome</keyword>
<protein>
    <submittedName>
        <fullName evidence="1">Protein MtfA</fullName>
    </submittedName>
</protein>
<dbReference type="GO" id="GO:0004177">
    <property type="term" value="F:aminopeptidase activity"/>
    <property type="evidence" value="ECO:0007669"/>
    <property type="project" value="TreeGrafter"/>
</dbReference>
<proteinExistence type="predicted"/>
<dbReference type="AlphaFoldDB" id="A0A517MZG5"/>
<dbReference type="CDD" id="cd20169">
    <property type="entry name" value="Peptidase_M90_mtfA"/>
    <property type="match status" value="1"/>
</dbReference>
<dbReference type="GO" id="GO:0008237">
    <property type="term" value="F:metallopeptidase activity"/>
    <property type="evidence" value="ECO:0007669"/>
    <property type="project" value="InterPro"/>
</dbReference>
<dbReference type="PANTHER" id="PTHR30164">
    <property type="entry name" value="MTFA PEPTIDASE"/>
    <property type="match status" value="1"/>
</dbReference>
<organism evidence="1 2">
    <name type="scientific">Adhaeretor mobilis</name>
    <dbReference type="NCBI Taxonomy" id="1930276"/>
    <lineage>
        <taxon>Bacteria</taxon>
        <taxon>Pseudomonadati</taxon>
        <taxon>Planctomycetota</taxon>
        <taxon>Planctomycetia</taxon>
        <taxon>Pirellulales</taxon>
        <taxon>Lacipirellulaceae</taxon>
        <taxon>Adhaeretor</taxon>
    </lineage>
</organism>
<accession>A0A517MZG5</accession>
<dbReference type="InterPro" id="IPR024079">
    <property type="entry name" value="MetalloPept_cat_dom_sf"/>
</dbReference>
<dbReference type="EMBL" id="CP036263">
    <property type="protein sequence ID" value="QDT00286.1"/>
    <property type="molecule type" value="Genomic_DNA"/>
</dbReference>
<dbReference type="Proteomes" id="UP000319852">
    <property type="component" value="Chromosome"/>
</dbReference>
<dbReference type="Pfam" id="PF06167">
    <property type="entry name" value="Peptidase_M90"/>
    <property type="match status" value="1"/>
</dbReference>
<dbReference type="OrthoDB" id="9786424at2"/>
<dbReference type="InterPro" id="IPR010384">
    <property type="entry name" value="MtfA_fam"/>
</dbReference>
<evidence type="ECO:0000313" key="1">
    <source>
        <dbReference type="EMBL" id="QDT00286.1"/>
    </source>
</evidence>
<dbReference type="PANTHER" id="PTHR30164:SF2">
    <property type="entry name" value="PROTEIN MTFA"/>
    <property type="match status" value="1"/>
</dbReference>
<dbReference type="RefSeq" id="WP_145061688.1">
    <property type="nucleotide sequence ID" value="NZ_CP036263.1"/>
</dbReference>
<dbReference type="GO" id="GO:0005829">
    <property type="term" value="C:cytosol"/>
    <property type="evidence" value="ECO:0007669"/>
    <property type="project" value="TreeGrafter"/>
</dbReference>
<name>A0A517MZG5_9BACT</name>
<evidence type="ECO:0000313" key="2">
    <source>
        <dbReference type="Proteomes" id="UP000319852"/>
    </source>
</evidence>
<reference evidence="1 2" key="1">
    <citation type="submission" date="2019-02" db="EMBL/GenBank/DDBJ databases">
        <title>Deep-cultivation of Planctomycetes and their phenomic and genomic characterization uncovers novel biology.</title>
        <authorList>
            <person name="Wiegand S."/>
            <person name="Jogler M."/>
            <person name="Boedeker C."/>
            <person name="Pinto D."/>
            <person name="Vollmers J."/>
            <person name="Rivas-Marin E."/>
            <person name="Kohn T."/>
            <person name="Peeters S.H."/>
            <person name="Heuer A."/>
            <person name="Rast P."/>
            <person name="Oberbeckmann S."/>
            <person name="Bunk B."/>
            <person name="Jeske O."/>
            <person name="Meyerdierks A."/>
            <person name="Storesund J.E."/>
            <person name="Kallscheuer N."/>
            <person name="Luecker S."/>
            <person name="Lage O.M."/>
            <person name="Pohl T."/>
            <person name="Merkel B.J."/>
            <person name="Hornburger P."/>
            <person name="Mueller R.-W."/>
            <person name="Bruemmer F."/>
            <person name="Labrenz M."/>
            <person name="Spormann A.M."/>
            <person name="Op den Camp H."/>
            <person name="Overmann J."/>
            <person name="Amann R."/>
            <person name="Jetten M.S.M."/>
            <person name="Mascher T."/>
            <person name="Medema M.H."/>
            <person name="Devos D.P."/>
            <person name="Kaster A.-K."/>
            <person name="Ovreas L."/>
            <person name="Rohde M."/>
            <person name="Galperin M.Y."/>
            <person name="Jogler C."/>
        </authorList>
    </citation>
    <scope>NUCLEOTIDE SEQUENCE [LARGE SCALE GENOMIC DNA]</scope>
    <source>
        <strain evidence="1 2">HG15A2</strain>
    </source>
</reference>
<gene>
    <name evidence="1" type="primary">mtfA</name>
    <name evidence="1" type="ORF">HG15A2_36220</name>
</gene>
<dbReference type="KEGG" id="amob:HG15A2_36220"/>